<dbReference type="InterPro" id="IPR020449">
    <property type="entry name" value="Tscrpt_reg_AraC-type_HTH"/>
</dbReference>
<feature type="domain" description="HTH araC/xylS-type" evidence="4">
    <location>
        <begin position="216"/>
        <end position="314"/>
    </location>
</feature>
<proteinExistence type="predicted"/>
<dbReference type="InterPro" id="IPR053142">
    <property type="entry name" value="PchR_regulatory_protein"/>
</dbReference>
<dbReference type="InterPro" id="IPR009057">
    <property type="entry name" value="Homeodomain-like_sf"/>
</dbReference>
<accession>A0A1S8TF83</accession>
<dbReference type="SUPFAM" id="SSF46689">
    <property type="entry name" value="Homeodomain-like"/>
    <property type="match status" value="2"/>
</dbReference>
<keyword evidence="3" id="KW-0804">Transcription</keyword>
<keyword evidence="2" id="KW-0238">DNA-binding</keyword>
<dbReference type="PRINTS" id="PR00032">
    <property type="entry name" value="HTHARAC"/>
</dbReference>
<evidence type="ECO:0000313" key="5">
    <source>
        <dbReference type="EMBL" id="OOM76279.1"/>
    </source>
</evidence>
<organism evidence="5 6">
    <name type="scientific">Clostridium puniceum</name>
    <dbReference type="NCBI Taxonomy" id="29367"/>
    <lineage>
        <taxon>Bacteria</taxon>
        <taxon>Bacillati</taxon>
        <taxon>Bacillota</taxon>
        <taxon>Clostridia</taxon>
        <taxon>Eubacteriales</taxon>
        <taxon>Clostridiaceae</taxon>
        <taxon>Clostridium</taxon>
    </lineage>
</organism>
<evidence type="ECO:0000259" key="4">
    <source>
        <dbReference type="PROSITE" id="PS01124"/>
    </source>
</evidence>
<dbReference type="InterPro" id="IPR018062">
    <property type="entry name" value="HTH_AraC-typ_CS"/>
</dbReference>
<dbReference type="Pfam" id="PF12833">
    <property type="entry name" value="HTH_18"/>
    <property type="match status" value="1"/>
</dbReference>
<comment type="caution">
    <text evidence="5">The sequence shown here is derived from an EMBL/GenBank/DDBJ whole genome shotgun (WGS) entry which is preliminary data.</text>
</comment>
<name>A0A1S8TF83_9CLOT</name>
<evidence type="ECO:0000313" key="6">
    <source>
        <dbReference type="Proteomes" id="UP000190890"/>
    </source>
</evidence>
<keyword evidence="6" id="KW-1185">Reference proteome</keyword>
<dbReference type="STRING" id="29367.CLPUN_27800"/>
<reference evidence="5 6" key="1">
    <citation type="submission" date="2016-05" db="EMBL/GenBank/DDBJ databases">
        <title>Microbial solvent formation.</title>
        <authorList>
            <person name="Poehlein A."/>
            <person name="Montoya Solano J.D."/>
            <person name="Flitsch S."/>
            <person name="Krabben P."/>
            <person name="Duerre P."/>
            <person name="Daniel R."/>
        </authorList>
    </citation>
    <scope>NUCLEOTIDE SEQUENCE [LARGE SCALE GENOMIC DNA]</scope>
    <source>
        <strain evidence="5 6">DSM 2619</strain>
    </source>
</reference>
<evidence type="ECO:0000256" key="3">
    <source>
        <dbReference type="ARBA" id="ARBA00023163"/>
    </source>
</evidence>
<dbReference type="PROSITE" id="PS00041">
    <property type="entry name" value="HTH_ARAC_FAMILY_1"/>
    <property type="match status" value="1"/>
</dbReference>
<dbReference type="PANTHER" id="PTHR47893:SF1">
    <property type="entry name" value="REGULATORY PROTEIN PCHR"/>
    <property type="match status" value="1"/>
</dbReference>
<dbReference type="InterPro" id="IPR018060">
    <property type="entry name" value="HTH_AraC"/>
</dbReference>
<sequence>MESNSVLSEHVFFDKAIEAGEQLYELSQKNGNGYIYQLNPASGLFITAGDWISNSQIEAHFNINQMFMEIYLFESGNVTLIQNGKNTLLIPKGINIYVNKTSKGRICYEPKIPVKYVSIILFKDFIKERIKNNFAEEDFNFAQTFNWKSINYNTPEVTLIFLQIKQKLMSDEKSNLYYESKVGELFSIIMSNFIKEKKRLEIQEKDFSFNELKRLEMVKLAIDQNLLTPPSITTLCQIATMGKTKLRESFKSAFNMTLGEYIRHARMKYSLVLLANKQLSIGNIAANLGYSSASKFSMAFRKVYSQSPTEYRRNILHLL</sequence>
<gene>
    <name evidence="5" type="primary">pchR_1</name>
    <name evidence="5" type="ORF">CLPUN_27800</name>
</gene>
<dbReference type="GO" id="GO:0043565">
    <property type="term" value="F:sequence-specific DNA binding"/>
    <property type="evidence" value="ECO:0007669"/>
    <property type="project" value="InterPro"/>
</dbReference>
<dbReference type="AlphaFoldDB" id="A0A1S8TF83"/>
<dbReference type="PROSITE" id="PS01124">
    <property type="entry name" value="HTH_ARAC_FAMILY_2"/>
    <property type="match status" value="1"/>
</dbReference>
<dbReference type="PANTHER" id="PTHR47893">
    <property type="entry name" value="REGULATORY PROTEIN PCHR"/>
    <property type="match status" value="1"/>
</dbReference>
<dbReference type="SMART" id="SM00342">
    <property type="entry name" value="HTH_ARAC"/>
    <property type="match status" value="1"/>
</dbReference>
<dbReference type="EMBL" id="LZZM01000175">
    <property type="protein sequence ID" value="OOM76279.1"/>
    <property type="molecule type" value="Genomic_DNA"/>
</dbReference>
<dbReference type="Proteomes" id="UP000190890">
    <property type="component" value="Unassembled WGS sequence"/>
</dbReference>
<protein>
    <submittedName>
        <fullName evidence="5">Regulatory protein PchR</fullName>
    </submittedName>
</protein>
<dbReference type="GO" id="GO:0003700">
    <property type="term" value="F:DNA-binding transcription factor activity"/>
    <property type="evidence" value="ECO:0007669"/>
    <property type="project" value="InterPro"/>
</dbReference>
<keyword evidence="1" id="KW-0805">Transcription regulation</keyword>
<dbReference type="Gene3D" id="1.10.10.60">
    <property type="entry name" value="Homeodomain-like"/>
    <property type="match status" value="1"/>
</dbReference>
<evidence type="ECO:0000256" key="2">
    <source>
        <dbReference type="ARBA" id="ARBA00023125"/>
    </source>
</evidence>
<evidence type="ECO:0000256" key="1">
    <source>
        <dbReference type="ARBA" id="ARBA00023015"/>
    </source>
</evidence>